<feature type="compositionally biased region" description="Basic residues" evidence="1">
    <location>
        <begin position="238"/>
        <end position="249"/>
    </location>
</feature>
<keyword evidence="3" id="KW-1185">Reference proteome</keyword>
<feature type="region of interest" description="Disordered" evidence="1">
    <location>
        <begin position="176"/>
        <end position="324"/>
    </location>
</feature>
<accession>A0A166BGH6</accession>
<protein>
    <submittedName>
        <fullName evidence="2">Uncharacterized protein</fullName>
    </submittedName>
</protein>
<gene>
    <name evidence="2" type="ORF">FIBSPDRAFT_898008</name>
</gene>
<feature type="compositionally biased region" description="Basic and acidic residues" evidence="1">
    <location>
        <begin position="314"/>
        <end position="324"/>
    </location>
</feature>
<proteinExistence type="predicted"/>
<sequence length="1306" mass="143910">MTIKTNNKNVPNTASSVPQSEVPGTPAKASDFQKVLPGILAQASAGQVSVVVPARRTRQSVMNENAAAAAAMEVDDPEGAAAAAAAMQLDDPEALDAIMAEMGNDPTAGMEMEVDEHGNFVTPDDSDDGAAANALNESAAWFMNNLNGDNAKVPLFLPQDDEQDLEDERLEKITQLAGSDENAANQSDFDDAVSAAAARDGSGDSSSEPRISAKAKGKARRAVANYDSDESMVDVPKRKAPRKTGKVFKSKSVISSDDDDEEDEEDEDEDEEENESAPPSGAEGPSDDGEEDEVVKSVDEDETEEEEDDDAEEVVEKRKTPTEETMVKLTKSILRVKEAAKLGFANWHFAPTVEVGRRQPKMLTQQLNPRGTSKAELDRFEAQVTGTVGGLKRNSIEFAMVVLINPDWILNLEEMLEWAPLSNKPVEIVWADGAGEAAATMCNGFHRYLLLLRLIQRKYDQRADLLLLREDFLTLGSPTAEDEKLKAEADTTIPKLDAWLKKNGSFLVLFYDQTLIEKSCYGRGVKLHLSSNVPEAGKVDTPAQAFLNCVRSALDEANYEESSNELHLRRLANEYSTSKGSTYSIMKNLPLLTVVLDLMRFRHHENGGSPNLKMFKSWLPQNSHGPLMKMLLAPQLERLSLLVTLVDLPDFETSTKDRTPEQIKEVIDSIVLIFDGMRDQVPPPKAHPNALPNVVFERIDLSYIKTMAKPLSPPAMEMFGSPSGSENKASYEGARLDYVKDVTGVIQEFVDEELPATSDSKLIKDIKNQLMNKHLWASYAPLADILWPASDQLPYLTRGPVVMLDSMVNKTGPVLTEVRRLDSESIYVGLISFSIQWAVLFDGSGKFNFRQGFELREAIGVWDQVVGFHAAKHHLGRRIFTAQVCQVFMTELRIGVKCNLSAMNLLAADVWTADYALLNTDYVPNGKIDGVPFSAGGQYLAGRTCLKDYRQHILKPTAHKLPKPDTDFAKYVLRTLQRSTDGGEWLRDYKTNAGKDNKNAFLLAERWVALKEFGSSRIWLREPPVWNAVRKRLGAIFAPKGCETYDFADGVQEQVSVGYNSLGAAAASQGYMVAENVHVLEVQSQTLKQELKSDIEKVRQLMIKIGGVPSLGDSLALPGALHGSVVQTMELLTEVGLKKVDHALNPTQSVLKWARTEKERTVAMDYFEQSDFIAAQATDEAYAAAFGACVDTTRVHTTDLQATTEKELKIAEQAVEREIKREPEPETTAASRNRLADIRKTMLADMLVDAKRKRAQVKAQGDIVMRSTMVDPSTVSIPHAKAPAKEKRKRSTTTPAAAEGSKKPKM</sequence>
<feature type="compositionally biased region" description="Acidic residues" evidence="1">
    <location>
        <begin position="256"/>
        <end position="275"/>
    </location>
</feature>
<feature type="compositionally biased region" description="Low complexity" evidence="1">
    <location>
        <begin position="192"/>
        <end position="212"/>
    </location>
</feature>
<feature type="compositionally biased region" description="Acidic residues" evidence="1">
    <location>
        <begin position="285"/>
        <end position="313"/>
    </location>
</feature>
<evidence type="ECO:0000313" key="3">
    <source>
        <dbReference type="Proteomes" id="UP000076532"/>
    </source>
</evidence>
<evidence type="ECO:0000256" key="1">
    <source>
        <dbReference type="SAM" id="MobiDB-lite"/>
    </source>
</evidence>
<dbReference type="Proteomes" id="UP000076532">
    <property type="component" value="Unassembled WGS sequence"/>
</dbReference>
<name>A0A166BGH6_9AGAM</name>
<organism evidence="2 3">
    <name type="scientific">Athelia psychrophila</name>
    <dbReference type="NCBI Taxonomy" id="1759441"/>
    <lineage>
        <taxon>Eukaryota</taxon>
        <taxon>Fungi</taxon>
        <taxon>Dikarya</taxon>
        <taxon>Basidiomycota</taxon>
        <taxon>Agaricomycotina</taxon>
        <taxon>Agaricomycetes</taxon>
        <taxon>Agaricomycetidae</taxon>
        <taxon>Atheliales</taxon>
        <taxon>Atheliaceae</taxon>
        <taxon>Athelia</taxon>
    </lineage>
</organism>
<feature type="compositionally biased region" description="Polar residues" evidence="1">
    <location>
        <begin position="1"/>
        <end position="19"/>
    </location>
</feature>
<evidence type="ECO:0000313" key="2">
    <source>
        <dbReference type="EMBL" id="KZP12622.1"/>
    </source>
</evidence>
<feature type="region of interest" description="Disordered" evidence="1">
    <location>
        <begin position="1"/>
        <end position="28"/>
    </location>
</feature>
<dbReference type="EMBL" id="KV417644">
    <property type="protein sequence ID" value="KZP12622.1"/>
    <property type="molecule type" value="Genomic_DNA"/>
</dbReference>
<feature type="region of interest" description="Disordered" evidence="1">
    <location>
        <begin position="1270"/>
        <end position="1306"/>
    </location>
</feature>
<reference evidence="2 3" key="1">
    <citation type="journal article" date="2016" name="Mol. Biol. Evol.">
        <title>Comparative Genomics of Early-Diverging Mushroom-Forming Fungi Provides Insights into the Origins of Lignocellulose Decay Capabilities.</title>
        <authorList>
            <person name="Nagy L.G."/>
            <person name="Riley R."/>
            <person name="Tritt A."/>
            <person name="Adam C."/>
            <person name="Daum C."/>
            <person name="Floudas D."/>
            <person name="Sun H."/>
            <person name="Yadav J.S."/>
            <person name="Pangilinan J."/>
            <person name="Larsson K.H."/>
            <person name="Matsuura K."/>
            <person name="Barry K."/>
            <person name="Labutti K."/>
            <person name="Kuo R."/>
            <person name="Ohm R.A."/>
            <person name="Bhattacharya S.S."/>
            <person name="Shirouzu T."/>
            <person name="Yoshinaga Y."/>
            <person name="Martin F.M."/>
            <person name="Grigoriev I.V."/>
            <person name="Hibbett D.S."/>
        </authorList>
    </citation>
    <scope>NUCLEOTIDE SEQUENCE [LARGE SCALE GENOMIC DNA]</scope>
    <source>
        <strain evidence="2 3">CBS 109695</strain>
    </source>
</reference>